<dbReference type="AlphaFoldDB" id="A0A0F8A0Y8"/>
<feature type="chain" id="PRO_5002526194" description="Extracellular membrane protein CFEM domain-containing protein" evidence="1">
    <location>
        <begin position="24"/>
        <end position="365"/>
    </location>
</feature>
<evidence type="ECO:0000313" key="2">
    <source>
        <dbReference type="EMBL" id="KJZ75712.1"/>
    </source>
</evidence>
<evidence type="ECO:0000256" key="1">
    <source>
        <dbReference type="SAM" id="SignalP"/>
    </source>
</evidence>
<reference evidence="2 3" key="1">
    <citation type="journal article" date="2014" name="Genome Biol. Evol.">
        <title>Comparative genomics and transcriptomics analyses reveal divergent lifestyle features of nematode endoparasitic fungus Hirsutella minnesotensis.</title>
        <authorList>
            <person name="Lai Y."/>
            <person name="Liu K."/>
            <person name="Zhang X."/>
            <person name="Zhang X."/>
            <person name="Li K."/>
            <person name="Wang N."/>
            <person name="Shu C."/>
            <person name="Wu Y."/>
            <person name="Wang C."/>
            <person name="Bushley K.E."/>
            <person name="Xiang M."/>
            <person name="Liu X."/>
        </authorList>
    </citation>
    <scope>NUCLEOTIDE SEQUENCE [LARGE SCALE GENOMIC DNA]</scope>
    <source>
        <strain evidence="2 3">3608</strain>
    </source>
</reference>
<dbReference type="EMBL" id="KQ030515">
    <property type="protein sequence ID" value="KJZ75712.1"/>
    <property type="molecule type" value="Genomic_DNA"/>
</dbReference>
<dbReference type="Proteomes" id="UP000054481">
    <property type="component" value="Unassembled WGS sequence"/>
</dbReference>
<dbReference type="OrthoDB" id="5421216at2759"/>
<sequence length="365" mass="39907">MKAVVSSSLLLLGLAGAKSRAASDVPFCLVECTEALTDQFSPAESLQVLCDDSSSQRALFQCLVDSCHAHAYGSALTHAVSTCSNMGLDISPLHPIEVHYATPVKRQVLPTELGPVIPSSIATASPPVLSFNHRLVMSLECNTGADGLLTLSVDASDSMATPLGISRDGNAQSVDLNNPAHTTARSGRYSIAFAPYFCHLDFLGRLVEQLHRISGGVLSFLSGAELDFLPSNRNIREPNHPNCLISDANILLQLFSTPHDQIGFWHEHKLELVRRRFFNQHVQSHGRDTDCRKYSKDQSCFREHHLLFCRFWGLTTSSAFRSEQLFLVVSGEFNNCGFNANFSTTLNSLGHHRGSCDYSGGRAIS</sequence>
<evidence type="ECO:0008006" key="4">
    <source>
        <dbReference type="Google" id="ProtNLM"/>
    </source>
</evidence>
<protein>
    <recommendedName>
        <fullName evidence="4">Extracellular membrane protein CFEM domain-containing protein</fullName>
    </recommendedName>
</protein>
<name>A0A0F8A0Y8_9HYPO</name>
<evidence type="ECO:0000313" key="3">
    <source>
        <dbReference type="Proteomes" id="UP000054481"/>
    </source>
</evidence>
<keyword evidence="1" id="KW-0732">Signal</keyword>
<gene>
    <name evidence="2" type="ORF">HIM_04869</name>
</gene>
<keyword evidence="3" id="KW-1185">Reference proteome</keyword>
<proteinExistence type="predicted"/>
<accession>A0A0F8A0Y8</accession>
<organism evidence="2 3">
    <name type="scientific">Hirsutella minnesotensis 3608</name>
    <dbReference type="NCBI Taxonomy" id="1043627"/>
    <lineage>
        <taxon>Eukaryota</taxon>
        <taxon>Fungi</taxon>
        <taxon>Dikarya</taxon>
        <taxon>Ascomycota</taxon>
        <taxon>Pezizomycotina</taxon>
        <taxon>Sordariomycetes</taxon>
        <taxon>Hypocreomycetidae</taxon>
        <taxon>Hypocreales</taxon>
        <taxon>Ophiocordycipitaceae</taxon>
        <taxon>Hirsutella</taxon>
    </lineage>
</organism>
<feature type="signal peptide" evidence="1">
    <location>
        <begin position="1"/>
        <end position="23"/>
    </location>
</feature>